<dbReference type="InterPro" id="IPR006311">
    <property type="entry name" value="TAT_signal"/>
</dbReference>
<gene>
    <name evidence="2" type="ORF">GCM10025875_10260</name>
</gene>
<dbReference type="InterPro" id="IPR027939">
    <property type="entry name" value="NMT1/THI5"/>
</dbReference>
<keyword evidence="1" id="KW-0732">Signal</keyword>
<dbReference type="PROSITE" id="PS51318">
    <property type="entry name" value="TAT"/>
    <property type="match status" value="1"/>
</dbReference>
<dbReference type="RefSeq" id="WP_284249866.1">
    <property type="nucleotide sequence ID" value="NZ_BSUM01000001.1"/>
</dbReference>
<dbReference type="PANTHER" id="PTHR31528:SF3">
    <property type="entry name" value="THIAMINE BIOSYNTHESIS PROTEIN HI_0357-RELATED"/>
    <property type="match status" value="1"/>
</dbReference>
<comment type="caution">
    <text evidence="2">The sequence shown here is derived from an EMBL/GenBank/DDBJ whole genome shotgun (WGS) entry which is preliminary data.</text>
</comment>
<dbReference type="Gene3D" id="3.40.190.10">
    <property type="entry name" value="Periplasmic binding protein-like II"/>
    <property type="match status" value="1"/>
</dbReference>
<reference evidence="2" key="1">
    <citation type="journal article" date="2014" name="Int. J. Syst. Evol. Microbiol.">
        <title>Complete genome sequence of Corynebacterium casei LMG S-19264T (=DSM 44701T), isolated from a smear-ripened cheese.</title>
        <authorList>
            <consortium name="US DOE Joint Genome Institute (JGI-PGF)"/>
            <person name="Walter F."/>
            <person name="Albersmeier A."/>
            <person name="Kalinowski J."/>
            <person name="Ruckert C."/>
        </authorList>
    </citation>
    <scope>NUCLEOTIDE SEQUENCE</scope>
    <source>
        <strain evidence="2">NBRC 112290</strain>
    </source>
</reference>
<feature type="chain" id="PRO_5041378611" evidence="1">
    <location>
        <begin position="37"/>
        <end position="399"/>
    </location>
</feature>
<dbReference type="PANTHER" id="PTHR31528">
    <property type="entry name" value="4-AMINO-5-HYDROXYMETHYL-2-METHYLPYRIMIDINE PHOSPHATE SYNTHASE THI11-RELATED"/>
    <property type="match status" value="1"/>
</dbReference>
<name>A0AA37XBH3_9MICO</name>
<evidence type="ECO:0000313" key="2">
    <source>
        <dbReference type="EMBL" id="GMA31034.1"/>
    </source>
</evidence>
<dbReference type="GO" id="GO:0009228">
    <property type="term" value="P:thiamine biosynthetic process"/>
    <property type="evidence" value="ECO:0007669"/>
    <property type="project" value="InterPro"/>
</dbReference>
<reference evidence="2" key="2">
    <citation type="submission" date="2023-02" db="EMBL/GenBank/DDBJ databases">
        <authorList>
            <person name="Sun Q."/>
            <person name="Mori K."/>
        </authorList>
    </citation>
    <scope>NUCLEOTIDE SEQUENCE</scope>
    <source>
        <strain evidence="2">NBRC 112290</strain>
    </source>
</reference>
<sequence>MTLSTTLRRSSLRPAAAVLAAAGLAFTLAACGSADAENAAAEPAGDAAETGGPLDLADVCPSTVVLQQDWQPQAEHGSMYNLVGPDYTIDADAKSVTGSLVVDGTDTGVDVEVRPGGPSVNFQPVPALMYLDTDIMLGAVTTDVAIVSAADQPVVAVASQLTSSPQIIMWDPETHDGATTIEEAAAAGDPLVTSGEVIPALLESQGIITQSQIDTSYEGTPQRFVSDPAILQQGFATAEPYIYENEIAQWGRPVGFQLLSEVGFDVYPQALTAREATITEEADCLAKLVPIMQRSQLDYLEDPTATNELIVELVEAYATGWTYSTEVADFSVQQQLALDIVRDDEASGVFGQLDPDRMAQVVTDFGEILLEAGTIADADIDPTSLYTNEFIDTSISMGE</sequence>
<organism evidence="2 3">
    <name type="scientific">Litorihabitans aurantiacus</name>
    <dbReference type="NCBI Taxonomy" id="1930061"/>
    <lineage>
        <taxon>Bacteria</taxon>
        <taxon>Bacillati</taxon>
        <taxon>Actinomycetota</taxon>
        <taxon>Actinomycetes</taxon>
        <taxon>Micrococcales</taxon>
        <taxon>Beutenbergiaceae</taxon>
        <taxon>Litorihabitans</taxon>
    </lineage>
</organism>
<dbReference type="EMBL" id="BSUM01000001">
    <property type="protein sequence ID" value="GMA31034.1"/>
    <property type="molecule type" value="Genomic_DNA"/>
</dbReference>
<keyword evidence="3" id="KW-1185">Reference proteome</keyword>
<protein>
    <submittedName>
        <fullName evidence="2">Nitrate ABC transporter substrate-binding protein</fullName>
    </submittedName>
</protein>
<feature type="signal peptide" evidence="1">
    <location>
        <begin position="1"/>
        <end position="36"/>
    </location>
</feature>
<evidence type="ECO:0000256" key="1">
    <source>
        <dbReference type="SAM" id="SignalP"/>
    </source>
</evidence>
<dbReference type="AlphaFoldDB" id="A0AA37XBH3"/>
<accession>A0AA37XBH3</accession>
<evidence type="ECO:0000313" key="3">
    <source>
        <dbReference type="Proteomes" id="UP001157161"/>
    </source>
</evidence>
<dbReference type="Proteomes" id="UP001157161">
    <property type="component" value="Unassembled WGS sequence"/>
</dbReference>
<proteinExistence type="predicted"/>